<evidence type="ECO:0000313" key="2">
    <source>
        <dbReference type="EMBL" id="KAF0921371.1"/>
    </source>
</evidence>
<organism evidence="2 3">
    <name type="scientific">Oryza meyeriana var. granulata</name>
    <dbReference type="NCBI Taxonomy" id="110450"/>
    <lineage>
        <taxon>Eukaryota</taxon>
        <taxon>Viridiplantae</taxon>
        <taxon>Streptophyta</taxon>
        <taxon>Embryophyta</taxon>
        <taxon>Tracheophyta</taxon>
        <taxon>Spermatophyta</taxon>
        <taxon>Magnoliopsida</taxon>
        <taxon>Liliopsida</taxon>
        <taxon>Poales</taxon>
        <taxon>Poaceae</taxon>
        <taxon>BOP clade</taxon>
        <taxon>Oryzoideae</taxon>
        <taxon>Oryzeae</taxon>
        <taxon>Oryzinae</taxon>
        <taxon>Oryza</taxon>
        <taxon>Oryza meyeriana</taxon>
    </lineage>
</organism>
<reference evidence="2 3" key="1">
    <citation type="submission" date="2019-11" db="EMBL/GenBank/DDBJ databases">
        <title>Whole genome sequence of Oryza granulata.</title>
        <authorList>
            <person name="Li W."/>
        </authorList>
    </citation>
    <scope>NUCLEOTIDE SEQUENCE [LARGE SCALE GENOMIC DNA]</scope>
    <source>
        <strain evidence="3">cv. Menghai</strain>
        <tissue evidence="2">Leaf</tissue>
    </source>
</reference>
<protein>
    <submittedName>
        <fullName evidence="2">Uncharacterized protein</fullName>
    </submittedName>
</protein>
<sequence length="75" mass="8295">MTPMHTNNKTDEDNENGKRLASGREDWPARLTGTDNSALRQDGDTQAVAAHITQKRNGTRNRGRSDTRLTESIAS</sequence>
<gene>
    <name evidence="2" type="ORF">E2562_006943</name>
</gene>
<proteinExistence type="predicted"/>
<feature type="compositionally biased region" description="Basic and acidic residues" evidence="1">
    <location>
        <begin position="8"/>
        <end position="28"/>
    </location>
</feature>
<name>A0A6G1E9M6_9ORYZ</name>
<dbReference type="EMBL" id="SPHZ02000004">
    <property type="protein sequence ID" value="KAF0921371.1"/>
    <property type="molecule type" value="Genomic_DNA"/>
</dbReference>
<keyword evidence="3" id="KW-1185">Reference proteome</keyword>
<evidence type="ECO:0000256" key="1">
    <source>
        <dbReference type="SAM" id="MobiDB-lite"/>
    </source>
</evidence>
<dbReference type="AlphaFoldDB" id="A0A6G1E9M6"/>
<feature type="compositionally biased region" description="Basic residues" evidence="1">
    <location>
        <begin position="53"/>
        <end position="62"/>
    </location>
</feature>
<evidence type="ECO:0000313" key="3">
    <source>
        <dbReference type="Proteomes" id="UP000479710"/>
    </source>
</evidence>
<feature type="region of interest" description="Disordered" evidence="1">
    <location>
        <begin position="1"/>
        <end position="75"/>
    </location>
</feature>
<dbReference type="Proteomes" id="UP000479710">
    <property type="component" value="Unassembled WGS sequence"/>
</dbReference>
<accession>A0A6G1E9M6</accession>
<comment type="caution">
    <text evidence="2">The sequence shown here is derived from an EMBL/GenBank/DDBJ whole genome shotgun (WGS) entry which is preliminary data.</text>
</comment>